<name>A0A8D8RER8_9HEMI</name>
<dbReference type="EMBL" id="HBUF01151409">
    <property type="protein sequence ID" value="CAG6648365.1"/>
    <property type="molecule type" value="Transcribed_RNA"/>
</dbReference>
<proteinExistence type="predicted"/>
<evidence type="ECO:0000313" key="1">
    <source>
        <dbReference type="EMBL" id="CAG6648367.1"/>
    </source>
</evidence>
<accession>A0A8D8RER8</accession>
<dbReference type="EMBL" id="HBUF01151410">
    <property type="protein sequence ID" value="CAG6648367.1"/>
    <property type="molecule type" value="Transcribed_RNA"/>
</dbReference>
<dbReference type="AlphaFoldDB" id="A0A8D8RER8"/>
<organism evidence="1">
    <name type="scientific">Cacopsylla melanoneura</name>
    <dbReference type="NCBI Taxonomy" id="428564"/>
    <lineage>
        <taxon>Eukaryota</taxon>
        <taxon>Metazoa</taxon>
        <taxon>Ecdysozoa</taxon>
        <taxon>Arthropoda</taxon>
        <taxon>Hexapoda</taxon>
        <taxon>Insecta</taxon>
        <taxon>Pterygota</taxon>
        <taxon>Neoptera</taxon>
        <taxon>Paraneoptera</taxon>
        <taxon>Hemiptera</taxon>
        <taxon>Sternorrhyncha</taxon>
        <taxon>Psylloidea</taxon>
        <taxon>Psyllidae</taxon>
        <taxon>Psyllinae</taxon>
        <taxon>Cacopsylla</taxon>
    </lineage>
</organism>
<reference evidence="1" key="1">
    <citation type="submission" date="2021-05" db="EMBL/GenBank/DDBJ databases">
        <authorList>
            <person name="Alioto T."/>
            <person name="Alioto T."/>
            <person name="Gomez Garrido J."/>
        </authorList>
    </citation>
    <scope>NUCLEOTIDE SEQUENCE</scope>
</reference>
<sequence length="130" mass="15291">MAPIVLEQQGEEHDVMNMAADFGIFRFHIVSCDRSGIHYHTRVFKHGNTRDTIEIYGLFPSFFTKIFFLIKTRGQNFFFFNFENILQDFVFSFAFGKNPSFYTLCSIFVFESIVFCSKFSKSIMFLFVGF</sequence>
<protein>
    <submittedName>
        <fullName evidence="1">Uncharacterized protein</fullName>
    </submittedName>
</protein>